<dbReference type="STRING" id="37928.SAMN04489742_2046"/>
<organism evidence="2 3">
    <name type="scientific">Crystallibacter crystallopoietes</name>
    <dbReference type="NCBI Taxonomy" id="37928"/>
    <lineage>
        <taxon>Bacteria</taxon>
        <taxon>Bacillati</taxon>
        <taxon>Actinomycetota</taxon>
        <taxon>Actinomycetes</taxon>
        <taxon>Micrococcales</taxon>
        <taxon>Micrococcaceae</taxon>
        <taxon>Crystallibacter</taxon>
    </lineage>
</organism>
<keyword evidence="3" id="KW-1185">Reference proteome</keyword>
<dbReference type="AlphaFoldDB" id="A0A1H1CQZ8"/>
<dbReference type="InterPro" id="IPR021401">
    <property type="entry name" value="DUF3040"/>
</dbReference>
<dbReference type="OrthoDB" id="4951135at2"/>
<accession>A0A1H1CQZ8</accession>
<proteinExistence type="predicted"/>
<evidence type="ECO:0008006" key="4">
    <source>
        <dbReference type="Google" id="ProtNLM"/>
    </source>
</evidence>
<protein>
    <recommendedName>
        <fullName evidence="4">DUF3040 domain-containing protein</fullName>
    </recommendedName>
</protein>
<feature type="transmembrane region" description="Helical" evidence="1">
    <location>
        <begin position="43"/>
        <end position="60"/>
    </location>
</feature>
<evidence type="ECO:0000256" key="1">
    <source>
        <dbReference type="SAM" id="Phobius"/>
    </source>
</evidence>
<dbReference type="Proteomes" id="UP000181917">
    <property type="component" value="Unassembled WGS sequence"/>
</dbReference>
<dbReference type="EMBL" id="FNKH01000002">
    <property type="protein sequence ID" value="SDQ66620.1"/>
    <property type="molecule type" value="Genomic_DNA"/>
</dbReference>
<dbReference type="Pfam" id="PF11239">
    <property type="entry name" value="DUF3040"/>
    <property type="match status" value="1"/>
</dbReference>
<feature type="transmembrane region" description="Helical" evidence="1">
    <location>
        <begin position="66"/>
        <end position="83"/>
    </location>
</feature>
<name>A0A1H1CQZ8_9MICC</name>
<reference evidence="2 3" key="1">
    <citation type="submission" date="2016-10" db="EMBL/GenBank/DDBJ databases">
        <authorList>
            <person name="de Groot N.N."/>
        </authorList>
    </citation>
    <scope>NUCLEOTIDE SEQUENCE [LARGE SCALE GENOMIC DNA]</scope>
    <source>
        <strain evidence="2 3">DSM 20117</strain>
    </source>
</reference>
<evidence type="ECO:0000313" key="2">
    <source>
        <dbReference type="EMBL" id="SDQ66620.1"/>
    </source>
</evidence>
<keyword evidence="1" id="KW-1133">Transmembrane helix</keyword>
<gene>
    <name evidence="2" type="ORF">SAMN04489742_2046</name>
</gene>
<keyword evidence="1" id="KW-0472">Membrane</keyword>
<keyword evidence="1" id="KW-0812">Transmembrane</keyword>
<sequence>MPLSEDELRRLRELEENLAAEDPDLARALGKDGAPERTGAKKVYGLLIIVAGFALLLTGITTDAVALGVIGFLTAGTGAYLFSNSLGPGRRQGRSGHKFRAF</sequence>
<dbReference type="RefSeq" id="WP_074700311.1">
    <property type="nucleotide sequence ID" value="NZ_CP018863.1"/>
</dbReference>
<dbReference type="KEGG" id="acry:AC20117_07160"/>
<evidence type="ECO:0000313" key="3">
    <source>
        <dbReference type="Proteomes" id="UP000181917"/>
    </source>
</evidence>